<evidence type="ECO:0000256" key="3">
    <source>
        <dbReference type="ARBA" id="ARBA00022512"/>
    </source>
</evidence>
<sequence>MMLFLLQIALLLVSKVVHYLNQDGLSLLALKSAIETDQTQILDSWSESYPTPCHWHGVACTRNQVTNLFLTNKCLTGYIPSKLGHLDSLKRLNLLNNNFSIPIPAYIFNAAALISLDLSNNSLVGPIPDQIRSLKALNHLDMSSNFLNCSFPESLAELPSLTGTLNLSYDKYTLMGDIIVLILFIPLSGGVG</sequence>
<evidence type="ECO:0000256" key="4">
    <source>
        <dbReference type="ARBA" id="ARBA00022614"/>
    </source>
</evidence>
<evidence type="ECO:0000256" key="6">
    <source>
        <dbReference type="ARBA" id="ARBA00022737"/>
    </source>
</evidence>
<dbReference type="Gene3D" id="3.80.10.10">
    <property type="entry name" value="Ribonuclease Inhibitor"/>
    <property type="match status" value="1"/>
</dbReference>
<keyword evidence="4" id="KW-0433">Leucine-rich repeat</keyword>
<name>A0A540MQ75_MALBA</name>
<evidence type="ECO:0000313" key="12">
    <source>
        <dbReference type="Proteomes" id="UP000315295"/>
    </source>
</evidence>
<organism evidence="11 12">
    <name type="scientific">Malus baccata</name>
    <name type="common">Siberian crab apple</name>
    <name type="synonym">Pyrus baccata</name>
    <dbReference type="NCBI Taxonomy" id="106549"/>
    <lineage>
        <taxon>Eukaryota</taxon>
        <taxon>Viridiplantae</taxon>
        <taxon>Streptophyta</taxon>
        <taxon>Embryophyta</taxon>
        <taxon>Tracheophyta</taxon>
        <taxon>Spermatophyta</taxon>
        <taxon>Magnoliopsida</taxon>
        <taxon>eudicotyledons</taxon>
        <taxon>Gunneridae</taxon>
        <taxon>Pentapetalae</taxon>
        <taxon>rosids</taxon>
        <taxon>fabids</taxon>
        <taxon>Rosales</taxon>
        <taxon>Rosaceae</taxon>
        <taxon>Amygdaloideae</taxon>
        <taxon>Maleae</taxon>
        <taxon>Malus</taxon>
    </lineage>
</organism>
<keyword evidence="5 9" id="KW-0732">Signal</keyword>
<evidence type="ECO:0000256" key="1">
    <source>
        <dbReference type="ARBA" id="ARBA00004191"/>
    </source>
</evidence>
<keyword evidence="6" id="KW-0677">Repeat</keyword>
<dbReference type="EMBL" id="VIEB01000204">
    <property type="protein sequence ID" value="TQE00944.1"/>
    <property type="molecule type" value="Genomic_DNA"/>
</dbReference>
<feature type="signal peptide" evidence="9">
    <location>
        <begin position="1"/>
        <end position="18"/>
    </location>
</feature>
<dbReference type="InterPro" id="IPR013210">
    <property type="entry name" value="LRR_N_plant-typ"/>
</dbReference>
<keyword evidence="3" id="KW-0134">Cell wall</keyword>
<evidence type="ECO:0000256" key="2">
    <source>
        <dbReference type="ARBA" id="ARBA00004370"/>
    </source>
</evidence>
<evidence type="ECO:0000256" key="9">
    <source>
        <dbReference type="SAM" id="SignalP"/>
    </source>
</evidence>
<keyword evidence="12" id="KW-1185">Reference proteome</keyword>
<protein>
    <recommendedName>
        <fullName evidence="10">Leucine-rich repeat-containing N-terminal plant-type domain-containing protein</fullName>
    </recommendedName>
</protein>
<dbReference type="Pfam" id="PF08263">
    <property type="entry name" value="LRRNT_2"/>
    <property type="match status" value="1"/>
</dbReference>
<evidence type="ECO:0000256" key="5">
    <source>
        <dbReference type="ARBA" id="ARBA00022729"/>
    </source>
</evidence>
<dbReference type="STRING" id="106549.A0A540MQ75"/>
<dbReference type="PANTHER" id="PTHR48065:SF75">
    <property type="entry name" value="LEUCINE-RICH REPEAT-CONTAINING N-TERMINAL PLANT-TYPE DOMAIN-CONTAINING PROTEIN"/>
    <property type="match status" value="1"/>
</dbReference>
<comment type="caution">
    <text evidence="11">The sequence shown here is derived from an EMBL/GenBank/DDBJ whole genome shotgun (WGS) entry which is preliminary data.</text>
</comment>
<proteinExistence type="inferred from homology"/>
<dbReference type="PANTHER" id="PTHR48065">
    <property type="entry name" value="OS10G0469600 PROTEIN"/>
    <property type="match status" value="1"/>
</dbReference>
<gene>
    <name evidence="11" type="ORF">C1H46_013484</name>
</gene>
<keyword evidence="7" id="KW-0472">Membrane</keyword>
<accession>A0A540MQ75</accession>
<dbReference type="InterPro" id="IPR032675">
    <property type="entry name" value="LRR_dom_sf"/>
</dbReference>
<dbReference type="Pfam" id="PF13855">
    <property type="entry name" value="LRR_8"/>
    <property type="match status" value="1"/>
</dbReference>
<dbReference type="SUPFAM" id="SSF52058">
    <property type="entry name" value="L domain-like"/>
    <property type="match status" value="1"/>
</dbReference>
<comment type="subcellular location">
    <subcellularLocation>
        <location evidence="2">Membrane</location>
    </subcellularLocation>
    <subcellularLocation>
        <location evidence="1">Secreted</location>
        <location evidence="1">Cell wall</location>
    </subcellularLocation>
</comment>
<dbReference type="AlphaFoldDB" id="A0A540MQ75"/>
<dbReference type="Proteomes" id="UP000315295">
    <property type="component" value="Unassembled WGS sequence"/>
</dbReference>
<dbReference type="InterPro" id="IPR001611">
    <property type="entry name" value="Leu-rich_rpt"/>
</dbReference>
<feature type="domain" description="Leucine-rich repeat-containing N-terminal plant-type" evidence="10">
    <location>
        <begin position="20"/>
        <end position="61"/>
    </location>
</feature>
<comment type="similarity">
    <text evidence="8">Belongs to the polygalacturonase-inhibiting protein family.</text>
</comment>
<evidence type="ECO:0000256" key="8">
    <source>
        <dbReference type="ARBA" id="ARBA00038043"/>
    </source>
</evidence>
<keyword evidence="3" id="KW-0964">Secreted</keyword>
<reference evidence="11 12" key="1">
    <citation type="journal article" date="2019" name="G3 (Bethesda)">
        <title>Sequencing of a Wild Apple (Malus baccata) Genome Unravels the Differences Between Cultivated and Wild Apple Species Regarding Disease Resistance and Cold Tolerance.</title>
        <authorList>
            <person name="Chen X."/>
        </authorList>
    </citation>
    <scope>NUCLEOTIDE SEQUENCE [LARGE SCALE GENOMIC DNA]</scope>
    <source>
        <strain evidence="12">cv. Shandingzi</strain>
        <tissue evidence="11">Leaves</tissue>
    </source>
</reference>
<dbReference type="GO" id="GO:0016020">
    <property type="term" value="C:membrane"/>
    <property type="evidence" value="ECO:0007669"/>
    <property type="project" value="UniProtKB-SubCell"/>
</dbReference>
<feature type="chain" id="PRO_5022003167" description="Leucine-rich repeat-containing N-terminal plant-type domain-containing protein" evidence="9">
    <location>
        <begin position="19"/>
        <end position="192"/>
    </location>
</feature>
<evidence type="ECO:0000259" key="10">
    <source>
        <dbReference type="Pfam" id="PF08263"/>
    </source>
</evidence>
<dbReference type="Pfam" id="PF00560">
    <property type="entry name" value="LRR_1"/>
    <property type="match status" value="1"/>
</dbReference>
<evidence type="ECO:0000313" key="11">
    <source>
        <dbReference type="EMBL" id="TQE00944.1"/>
    </source>
</evidence>
<evidence type="ECO:0000256" key="7">
    <source>
        <dbReference type="ARBA" id="ARBA00023136"/>
    </source>
</evidence>
<dbReference type="FunFam" id="3.80.10.10:FF:000400">
    <property type="entry name" value="Nuclear pore complex protein NUP107"/>
    <property type="match status" value="1"/>
</dbReference>